<dbReference type="PROSITE" id="PS00938">
    <property type="entry name" value="IF3"/>
    <property type="match status" value="1"/>
</dbReference>
<comment type="subunit">
    <text evidence="4 6">Monomer.</text>
</comment>
<keyword evidence="10" id="KW-1185">Reference proteome</keyword>
<reference evidence="9 10" key="1">
    <citation type="submission" date="2024-11" db="EMBL/GenBank/DDBJ databases">
        <authorList>
            <person name="Heng Y.C."/>
            <person name="Lim A.C.H."/>
            <person name="Lee J.K.Y."/>
            <person name="Kittelmann S."/>
        </authorList>
    </citation>
    <scope>NUCLEOTIDE SEQUENCE [LARGE SCALE GENOMIC DNA]</scope>
    <source>
        <strain evidence="9 10">WILCCON 0269</strain>
    </source>
</reference>
<keyword evidence="4" id="KW-0963">Cytoplasm</keyword>
<evidence type="ECO:0000256" key="6">
    <source>
        <dbReference type="RuleBase" id="RU000646"/>
    </source>
</evidence>
<dbReference type="EMBL" id="JBJHZX010000038">
    <property type="protein sequence ID" value="MFL0197833.1"/>
    <property type="molecule type" value="Genomic_DNA"/>
</dbReference>
<gene>
    <name evidence="4 9" type="primary">infC</name>
    <name evidence="9" type="ORF">ACJDU8_20010</name>
</gene>
<evidence type="ECO:0000256" key="4">
    <source>
        <dbReference type="HAMAP-Rule" id="MF_00080"/>
    </source>
</evidence>
<dbReference type="InterPro" id="IPR019813">
    <property type="entry name" value="Translation_initiation_fac3_CS"/>
</dbReference>
<dbReference type="InterPro" id="IPR019814">
    <property type="entry name" value="Translation_initiation_fac_3_N"/>
</dbReference>
<comment type="similarity">
    <text evidence="1 4 6">Belongs to the IF-3 family.</text>
</comment>
<evidence type="ECO:0000313" key="10">
    <source>
        <dbReference type="Proteomes" id="UP001623660"/>
    </source>
</evidence>
<comment type="caution">
    <text evidence="9">The sequence shown here is derived from an EMBL/GenBank/DDBJ whole genome shotgun (WGS) entry which is preliminary data.</text>
</comment>
<feature type="domain" description="Translation initiation factor 3 N-terminal" evidence="8">
    <location>
        <begin position="13"/>
        <end position="79"/>
    </location>
</feature>
<dbReference type="Pfam" id="PF05198">
    <property type="entry name" value="IF3_N"/>
    <property type="match status" value="1"/>
</dbReference>
<evidence type="ECO:0000256" key="2">
    <source>
        <dbReference type="ARBA" id="ARBA00022540"/>
    </source>
</evidence>
<evidence type="ECO:0000313" key="9">
    <source>
        <dbReference type="EMBL" id="MFL0197833.1"/>
    </source>
</evidence>
<dbReference type="Gene3D" id="3.10.20.80">
    <property type="entry name" value="Translation initiation factor 3 (IF-3), N-terminal domain"/>
    <property type="match status" value="1"/>
</dbReference>
<dbReference type="InterPro" id="IPR036788">
    <property type="entry name" value="T_IF-3_C_sf"/>
</dbReference>
<evidence type="ECO:0000259" key="8">
    <source>
        <dbReference type="Pfam" id="PF05198"/>
    </source>
</evidence>
<comment type="function">
    <text evidence="4 6">IF-3 binds to the 30S ribosomal subunit and shifts the equilibrium between 70S ribosomes and their 50S and 30S subunits in favor of the free subunits, thus enhancing the availability of 30S subunits on which protein synthesis initiation begins.</text>
</comment>
<name>A0ABW8SPY8_9CLOT</name>
<evidence type="ECO:0000256" key="5">
    <source>
        <dbReference type="NCBIfam" id="TIGR00168"/>
    </source>
</evidence>
<dbReference type="Gene3D" id="3.30.110.10">
    <property type="entry name" value="Translation initiation factor 3 (IF-3), C-terminal domain"/>
    <property type="match status" value="1"/>
</dbReference>
<dbReference type="PANTHER" id="PTHR10938:SF0">
    <property type="entry name" value="TRANSLATION INITIATION FACTOR IF-3, MITOCHONDRIAL"/>
    <property type="match status" value="1"/>
</dbReference>
<evidence type="ECO:0000259" key="7">
    <source>
        <dbReference type="Pfam" id="PF00707"/>
    </source>
</evidence>
<dbReference type="NCBIfam" id="TIGR00168">
    <property type="entry name" value="infC"/>
    <property type="match status" value="1"/>
</dbReference>
<dbReference type="Pfam" id="PF00707">
    <property type="entry name" value="IF3_C"/>
    <property type="match status" value="1"/>
</dbReference>
<organism evidence="9 10">
    <name type="scientific">Candidatus Clostridium eludens</name>
    <dbReference type="NCBI Taxonomy" id="3381663"/>
    <lineage>
        <taxon>Bacteria</taxon>
        <taxon>Bacillati</taxon>
        <taxon>Bacillota</taxon>
        <taxon>Clostridia</taxon>
        <taxon>Eubacteriales</taxon>
        <taxon>Clostridiaceae</taxon>
        <taxon>Clostridium</taxon>
    </lineage>
</organism>
<dbReference type="SUPFAM" id="SSF55200">
    <property type="entry name" value="Translation initiation factor IF3, C-terminal domain"/>
    <property type="match status" value="1"/>
</dbReference>
<sequence length="172" mass="19608">MEVLCINKNIILNEGITVREIRLVSEKESRIMGSKEALELAAQQDMDLVMISPAAVPPVCRIMDYSKFLFEKAKKEKEARKNQKTIDLKEIRLSPTIEEHDIEIKAKNAIKFLTGGDKVKISVRFKGRQNKYTNSGTKVLENFLLKLNDLGIVEKSARLEGKNMFMVLSPRK</sequence>
<comment type="subcellular location">
    <subcellularLocation>
        <location evidence="4 6">Cytoplasm</location>
    </subcellularLocation>
</comment>
<dbReference type="InterPro" id="IPR036787">
    <property type="entry name" value="T_IF-3_N_sf"/>
</dbReference>
<evidence type="ECO:0000256" key="1">
    <source>
        <dbReference type="ARBA" id="ARBA00005439"/>
    </source>
</evidence>
<dbReference type="InterPro" id="IPR001288">
    <property type="entry name" value="Translation_initiation_fac_3"/>
</dbReference>
<dbReference type="SUPFAM" id="SSF54364">
    <property type="entry name" value="Translation initiation factor IF3, N-terminal domain"/>
    <property type="match status" value="1"/>
</dbReference>
<protein>
    <recommendedName>
        <fullName evidence="4 5">Translation initiation factor IF-3</fullName>
    </recommendedName>
</protein>
<dbReference type="Proteomes" id="UP001623660">
    <property type="component" value="Unassembled WGS sequence"/>
</dbReference>
<evidence type="ECO:0000256" key="3">
    <source>
        <dbReference type="ARBA" id="ARBA00022917"/>
    </source>
</evidence>
<feature type="domain" description="Translation initiation factor 3 C-terminal" evidence="7">
    <location>
        <begin position="86"/>
        <end position="170"/>
    </location>
</feature>
<dbReference type="HAMAP" id="MF_00080">
    <property type="entry name" value="IF_3"/>
    <property type="match status" value="1"/>
</dbReference>
<dbReference type="RefSeq" id="WP_406793938.1">
    <property type="nucleotide sequence ID" value="NZ_JBJHZX010000038.1"/>
</dbReference>
<dbReference type="PANTHER" id="PTHR10938">
    <property type="entry name" value="TRANSLATION INITIATION FACTOR IF-3"/>
    <property type="match status" value="1"/>
</dbReference>
<keyword evidence="2 4" id="KW-0396">Initiation factor</keyword>
<accession>A0ABW8SPY8</accession>
<dbReference type="GO" id="GO:0003743">
    <property type="term" value="F:translation initiation factor activity"/>
    <property type="evidence" value="ECO:0007669"/>
    <property type="project" value="UniProtKB-KW"/>
</dbReference>
<proteinExistence type="inferred from homology"/>
<keyword evidence="3 4" id="KW-0648">Protein biosynthesis</keyword>
<dbReference type="InterPro" id="IPR019815">
    <property type="entry name" value="Translation_initiation_fac_3_C"/>
</dbReference>